<organism evidence="1 2">
    <name type="scientific">Caligus rogercresseyi</name>
    <name type="common">Sea louse</name>
    <dbReference type="NCBI Taxonomy" id="217165"/>
    <lineage>
        <taxon>Eukaryota</taxon>
        <taxon>Metazoa</taxon>
        <taxon>Ecdysozoa</taxon>
        <taxon>Arthropoda</taxon>
        <taxon>Crustacea</taxon>
        <taxon>Multicrustacea</taxon>
        <taxon>Hexanauplia</taxon>
        <taxon>Copepoda</taxon>
        <taxon>Siphonostomatoida</taxon>
        <taxon>Caligidae</taxon>
        <taxon>Caligus</taxon>
    </lineage>
</organism>
<evidence type="ECO:0000313" key="1">
    <source>
        <dbReference type="EMBL" id="QQP37053.1"/>
    </source>
</evidence>
<gene>
    <name evidence="1" type="ORF">FKW44_022353</name>
</gene>
<dbReference type="EMBL" id="CP045905">
    <property type="protein sequence ID" value="QQP37053.1"/>
    <property type="molecule type" value="Genomic_DNA"/>
</dbReference>
<proteinExistence type="predicted"/>
<reference evidence="2" key="1">
    <citation type="submission" date="2021-01" db="EMBL/GenBank/DDBJ databases">
        <title>Caligus Genome Assembly.</title>
        <authorList>
            <person name="Gallardo-Escarate C."/>
        </authorList>
    </citation>
    <scope>NUCLEOTIDE SEQUENCE [LARGE SCALE GENOMIC DNA]</scope>
</reference>
<name>A0A7T8GSM3_CALRO</name>
<evidence type="ECO:0000313" key="2">
    <source>
        <dbReference type="Proteomes" id="UP000595437"/>
    </source>
</evidence>
<protein>
    <submittedName>
        <fullName evidence="1">Uncharacterized protein</fullName>
    </submittedName>
</protein>
<sequence length="124" mass="13367">MSVPMMASTPSIILELIRHFTFEDTPSSSTKTKAVPSQKTTFPSNAVTGNLPLLERLLKEGPRIVWVHPVSMRPVTSLPLISNLVNGIGGELGPPSGRVLALTHSPLRFPVPHRSGIYAPPSHT</sequence>
<accession>A0A7T8GSM3</accession>
<dbReference type="Proteomes" id="UP000595437">
    <property type="component" value="Chromosome 16"/>
</dbReference>
<dbReference type="AlphaFoldDB" id="A0A7T8GSM3"/>
<keyword evidence="2" id="KW-1185">Reference proteome</keyword>